<organism evidence="2 3">
    <name type="scientific">Carpinus fangiana</name>
    <dbReference type="NCBI Taxonomy" id="176857"/>
    <lineage>
        <taxon>Eukaryota</taxon>
        <taxon>Viridiplantae</taxon>
        <taxon>Streptophyta</taxon>
        <taxon>Embryophyta</taxon>
        <taxon>Tracheophyta</taxon>
        <taxon>Spermatophyta</taxon>
        <taxon>Magnoliopsida</taxon>
        <taxon>eudicotyledons</taxon>
        <taxon>Gunneridae</taxon>
        <taxon>Pentapetalae</taxon>
        <taxon>rosids</taxon>
        <taxon>fabids</taxon>
        <taxon>Fagales</taxon>
        <taxon>Betulaceae</taxon>
        <taxon>Carpinus</taxon>
    </lineage>
</organism>
<dbReference type="Proteomes" id="UP000327013">
    <property type="component" value="Unassembled WGS sequence"/>
</dbReference>
<protein>
    <submittedName>
        <fullName evidence="2">Uncharacterized protein</fullName>
    </submittedName>
</protein>
<comment type="caution">
    <text evidence="2">The sequence shown here is derived from an EMBL/GenBank/DDBJ whole genome shotgun (WGS) entry which is preliminary data.</text>
</comment>
<keyword evidence="3" id="KW-1185">Reference proteome</keyword>
<dbReference type="AlphaFoldDB" id="A0A5N6KSS9"/>
<evidence type="ECO:0000256" key="1">
    <source>
        <dbReference type="SAM" id="MobiDB-lite"/>
    </source>
</evidence>
<evidence type="ECO:0000313" key="3">
    <source>
        <dbReference type="Proteomes" id="UP000327013"/>
    </source>
</evidence>
<gene>
    <name evidence="2" type="ORF">FH972_022509</name>
</gene>
<feature type="region of interest" description="Disordered" evidence="1">
    <location>
        <begin position="141"/>
        <end position="178"/>
    </location>
</feature>
<dbReference type="EMBL" id="VIBQ01000012">
    <property type="protein sequence ID" value="KAB8342912.1"/>
    <property type="molecule type" value="Genomic_DNA"/>
</dbReference>
<accession>A0A5N6KSS9</accession>
<reference evidence="2 3" key="1">
    <citation type="submission" date="2019-06" db="EMBL/GenBank/DDBJ databases">
        <title>A chromosomal-level reference genome of Carpinus fangiana (Coryloideae, Betulaceae).</title>
        <authorList>
            <person name="Yang X."/>
            <person name="Wang Z."/>
            <person name="Zhang L."/>
            <person name="Hao G."/>
            <person name="Liu J."/>
            <person name="Yang Y."/>
        </authorList>
    </citation>
    <scope>NUCLEOTIDE SEQUENCE [LARGE SCALE GENOMIC DNA]</scope>
    <source>
        <strain evidence="2">Cfa_2016G</strain>
        <tissue evidence="2">Leaf</tissue>
    </source>
</reference>
<evidence type="ECO:0000313" key="2">
    <source>
        <dbReference type="EMBL" id="KAB8342912.1"/>
    </source>
</evidence>
<name>A0A5N6KSS9_9ROSI</name>
<sequence>MVTRASSKSGSAAVAGLSRFCTFADVQAIATISRDFLRNDDATLKNRFSPRAMLLARQQWYDDDATPLLPRTHAVRLGSVVGRLCPGPIAMCHVSGQECFERATMMLYHMNVRMSPNYVLLTFYCVRMTPSVAAASGLEHSSLAPTPQQPRPPRHTAKGAFSRTPATPEHAPGTRQHSSGIYWKCSAPLRVVFISIRHAFTSYIYIFMTSSIDWRGSCRRIPYFQASKSRGTAFLVGIRNSGCHVTVSTLR</sequence>
<proteinExistence type="predicted"/>